<sequence>MLTTKIVYGIGLIWNHMKDVMEMLRRYFKDKAQVKMAYLFGSMASESGGPLSDIDIGVLLDDDLDRVERSEVKLELISELTSLLKSDRIDLVIMNDAPVNLNYEIIKSRKPLIENKSVKVDFEHYILSRYLDRRYYDRRWVSRYIERRDDSHE</sequence>
<dbReference type="SUPFAM" id="SSF81301">
    <property type="entry name" value="Nucleotidyltransferase"/>
    <property type="match status" value="1"/>
</dbReference>
<comment type="catalytic activity">
    <reaction evidence="3">
        <text>L-tyrosyl-[protein] + ATP = O-(5'-adenylyl)-L-tyrosyl-[protein] + diphosphate</text>
        <dbReference type="Rhea" id="RHEA:54288"/>
        <dbReference type="Rhea" id="RHEA-COMP:10136"/>
        <dbReference type="Rhea" id="RHEA-COMP:13846"/>
        <dbReference type="ChEBI" id="CHEBI:30616"/>
        <dbReference type="ChEBI" id="CHEBI:33019"/>
        <dbReference type="ChEBI" id="CHEBI:46858"/>
        <dbReference type="ChEBI" id="CHEBI:83624"/>
        <dbReference type="EC" id="2.7.7.108"/>
    </reaction>
</comment>
<organism evidence="5 6">
    <name type="scientific">Methanothermobacter thermautotrophicus</name>
    <name type="common">Methanobacterium thermoformicicum</name>
    <dbReference type="NCBI Taxonomy" id="145262"/>
    <lineage>
        <taxon>Archaea</taxon>
        <taxon>Methanobacteriati</taxon>
        <taxon>Methanobacteriota</taxon>
        <taxon>Methanomada group</taxon>
        <taxon>Methanobacteria</taxon>
        <taxon>Methanobacteriales</taxon>
        <taxon>Methanobacteriaceae</taxon>
        <taxon>Methanothermobacter</taxon>
    </lineage>
</organism>
<dbReference type="Proteomes" id="UP000646659">
    <property type="component" value="Unassembled WGS sequence"/>
</dbReference>
<dbReference type="Gene3D" id="3.30.460.10">
    <property type="entry name" value="Beta Polymerase, domain 2"/>
    <property type="match status" value="1"/>
</dbReference>
<dbReference type="InterPro" id="IPR041633">
    <property type="entry name" value="Polbeta"/>
</dbReference>
<evidence type="ECO:0000256" key="3">
    <source>
        <dbReference type="ARBA" id="ARBA00048696"/>
    </source>
</evidence>
<dbReference type="InterPro" id="IPR043519">
    <property type="entry name" value="NT_sf"/>
</dbReference>
<reference evidence="5" key="1">
    <citation type="submission" date="2018-06" db="EMBL/GenBank/DDBJ databases">
        <title>Draft genome sequence of Methanothermobacter thermautotrophicus Strain WHS, a thermophilic, hydrogenotrophic methanogen isolated from Washburn Hot Springs in Yellowstone National Park, USA.</title>
        <authorList>
            <person name="Mckay L.J."/>
            <person name="Klingelsmith K."/>
            <person name="Inskeep W.P."/>
            <person name="Fields M.W."/>
        </authorList>
    </citation>
    <scope>NUCLEOTIDE SEQUENCE</scope>
    <source>
        <strain evidence="5">WHS</strain>
    </source>
</reference>
<dbReference type="NCBIfam" id="NF047752">
    <property type="entry name" value="MntA_antitoxin"/>
    <property type="match status" value="1"/>
</dbReference>
<accession>A0A842YRJ3</accession>
<dbReference type="GO" id="GO:0070733">
    <property type="term" value="F:AMPylase activity"/>
    <property type="evidence" value="ECO:0007669"/>
    <property type="project" value="UniProtKB-EC"/>
</dbReference>
<dbReference type="AlphaFoldDB" id="A0A842YRJ3"/>
<evidence type="ECO:0000313" key="5">
    <source>
        <dbReference type="EMBL" id="MBE2900724.1"/>
    </source>
</evidence>
<dbReference type="CDD" id="cd05403">
    <property type="entry name" value="NT_KNTase_like"/>
    <property type="match status" value="1"/>
</dbReference>
<feature type="domain" description="Polymerase beta nucleotidyltransferase" evidence="4">
    <location>
        <begin position="23"/>
        <end position="116"/>
    </location>
</feature>
<evidence type="ECO:0000256" key="2">
    <source>
        <dbReference type="ARBA" id="ARBA00047518"/>
    </source>
</evidence>
<protein>
    <recommendedName>
        <fullName evidence="1">protein adenylyltransferase</fullName>
        <ecNumber evidence="1">2.7.7.108</ecNumber>
    </recommendedName>
</protein>
<gene>
    <name evidence="5" type="ORF">DNK57_07980</name>
</gene>
<dbReference type="InterPro" id="IPR052930">
    <property type="entry name" value="TA_antitoxin_MntA"/>
</dbReference>
<keyword evidence="5" id="KW-0808">Transferase</keyword>
<evidence type="ECO:0000313" key="6">
    <source>
        <dbReference type="Proteomes" id="UP000646659"/>
    </source>
</evidence>
<dbReference type="PANTHER" id="PTHR43852">
    <property type="entry name" value="NUCLEOTIDYLTRANSFERASE"/>
    <property type="match status" value="1"/>
</dbReference>
<proteinExistence type="predicted"/>
<dbReference type="Pfam" id="PF18765">
    <property type="entry name" value="Polbeta"/>
    <property type="match status" value="1"/>
</dbReference>
<evidence type="ECO:0000256" key="1">
    <source>
        <dbReference type="ARBA" id="ARBA00034531"/>
    </source>
</evidence>
<comment type="catalytic activity">
    <reaction evidence="2">
        <text>O-(5'-adenylyl)-L-tyrosyl-[protein] + ATP = O-[5'-(adenylyl-(5'-&gt;3')-adenylyl)]-L-tyrosyl-[protein] + diphosphate</text>
        <dbReference type="Rhea" id="RHEA:66528"/>
        <dbReference type="Rhea" id="RHEA-COMP:13846"/>
        <dbReference type="Rhea" id="RHEA-COMP:17046"/>
        <dbReference type="ChEBI" id="CHEBI:30616"/>
        <dbReference type="ChEBI" id="CHEBI:33019"/>
        <dbReference type="ChEBI" id="CHEBI:83624"/>
        <dbReference type="ChEBI" id="CHEBI:167160"/>
    </reaction>
</comment>
<dbReference type="EMBL" id="QKOF01000007">
    <property type="protein sequence ID" value="MBE2900724.1"/>
    <property type="molecule type" value="Genomic_DNA"/>
</dbReference>
<dbReference type="OrthoDB" id="23323at2157"/>
<dbReference type="PANTHER" id="PTHR43852:SF3">
    <property type="entry name" value="NUCLEOTIDYLTRANSFERASE"/>
    <property type="match status" value="1"/>
</dbReference>
<comment type="caution">
    <text evidence="5">The sequence shown here is derived from an EMBL/GenBank/DDBJ whole genome shotgun (WGS) entry which is preliminary data.</text>
</comment>
<dbReference type="EC" id="2.7.7.108" evidence="1"/>
<evidence type="ECO:0000259" key="4">
    <source>
        <dbReference type="Pfam" id="PF18765"/>
    </source>
</evidence>
<name>A0A842YRJ3_METTF</name>